<dbReference type="STRING" id="1217970.SAMN05444002_2756"/>
<evidence type="ECO:0000256" key="2">
    <source>
        <dbReference type="PROSITE-ProRule" id="PRU00335"/>
    </source>
</evidence>
<reference evidence="5" key="1">
    <citation type="submission" date="2016-11" db="EMBL/GenBank/DDBJ databases">
        <authorList>
            <person name="Varghese N."/>
            <person name="Submissions S."/>
        </authorList>
    </citation>
    <scope>NUCLEOTIDE SEQUENCE [LARGE SCALE GENOMIC DNA]</scope>
    <source>
        <strain evidence="5">DSM 29440</strain>
    </source>
</reference>
<dbReference type="OrthoDB" id="9802802at2"/>
<accession>A0A1N6GT32</accession>
<dbReference type="EMBL" id="FSRL01000001">
    <property type="protein sequence ID" value="SIO10679.1"/>
    <property type="molecule type" value="Genomic_DNA"/>
</dbReference>
<dbReference type="PANTHER" id="PTHR43479">
    <property type="entry name" value="ACREF/ENVCD OPERON REPRESSOR-RELATED"/>
    <property type="match status" value="1"/>
</dbReference>
<name>A0A1N6GT32_9RHOB</name>
<dbReference type="Pfam" id="PF00440">
    <property type="entry name" value="TetR_N"/>
    <property type="match status" value="1"/>
</dbReference>
<feature type="domain" description="HTH tetR-type" evidence="3">
    <location>
        <begin position="2"/>
        <end position="62"/>
    </location>
</feature>
<evidence type="ECO:0000256" key="1">
    <source>
        <dbReference type="ARBA" id="ARBA00023125"/>
    </source>
</evidence>
<protein>
    <submittedName>
        <fullName evidence="4">Transcriptional regulator, TetR family</fullName>
    </submittedName>
</protein>
<proteinExistence type="predicted"/>
<dbReference type="SUPFAM" id="SSF46689">
    <property type="entry name" value="Homeodomain-like"/>
    <property type="match status" value="1"/>
</dbReference>
<dbReference type="Proteomes" id="UP000184932">
    <property type="component" value="Unassembled WGS sequence"/>
</dbReference>
<dbReference type="InterPro" id="IPR009057">
    <property type="entry name" value="Homeodomain-like_sf"/>
</dbReference>
<dbReference type="AlphaFoldDB" id="A0A1N6GT32"/>
<dbReference type="Gene3D" id="1.10.357.10">
    <property type="entry name" value="Tetracycline Repressor, domain 2"/>
    <property type="match status" value="1"/>
</dbReference>
<keyword evidence="1 2" id="KW-0238">DNA-binding</keyword>
<dbReference type="RefSeq" id="WP_074256739.1">
    <property type="nucleotide sequence ID" value="NZ_FSRL01000001.1"/>
</dbReference>
<feature type="DNA-binding region" description="H-T-H motif" evidence="2">
    <location>
        <begin position="25"/>
        <end position="44"/>
    </location>
</feature>
<organism evidence="4 5">
    <name type="scientific">Vannielia litorea</name>
    <dbReference type="NCBI Taxonomy" id="1217970"/>
    <lineage>
        <taxon>Bacteria</taxon>
        <taxon>Pseudomonadati</taxon>
        <taxon>Pseudomonadota</taxon>
        <taxon>Alphaproteobacteria</taxon>
        <taxon>Rhodobacterales</taxon>
        <taxon>Paracoccaceae</taxon>
        <taxon>Vannielia</taxon>
    </lineage>
</organism>
<dbReference type="InterPro" id="IPR050624">
    <property type="entry name" value="HTH-type_Tx_Regulator"/>
</dbReference>
<gene>
    <name evidence="4" type="ORF">SAMN05444002_2756</name>
</gene>
<evidence type="ECO:0000313" key="5">
    <source>
        <dbReference type="Proteomes" id="UP000184932"/>
    </source>
</evidence>
<dbReference type="GO" id="GO:0003677">
    <property type="term" value="F:DNA binding"/>
    <property type="evidence" value="ECO:0007669"/>
    <property type="project" value="UniProtKB-UniRule"/>
</dbReference>
<dbReference type="PRINTS" id="PR00455">
    <property type="entry name" value="HTHTETR"/>
</dbReference>
<dbReference type="PROSITE" id="PS50977">
    <property type="entry name" value="HTH_TETR_2"/>
    <property type="match status" value="1"/>
</dbReference>
<dbReference type="PANTHER" id="PTHR43479:SF11">
    <property type="entry name" value="ACREF_ENVCD OPERON REPRESSOR-RELATED"/>
    <property type="match status" value="1"/>
</dbReference>
<sequence>MNETEQALLEAALRVFSRYGVKRTSMSDLCDEAGVSRQTFYNNFRNKDDILRALIQTYTERALAAIDAGRKTRGGLGELLDLVFEQTVIAGHDMCAAMPNAEDFVDGVHAGSQDEIEAAGERFREVIADILAPHTSALNAKGFDVTTLSDFVQRASKAAGRNTRDRQHLLTQLATLRRLCLCAAGQAGDS</sequence>
<keyword evidence="5" id="KW-1185">Reference proteome</keyword>
<evidence type="ECO:0000313" key="4">
    <source>
        <dbReference type="EMBL" id="SIO10679.1"/>
    </source>
</evidence>
<dbReference type="InterPro" id="IPR001647">
    <property type="entry name" value="HTH_TetR"/>
</dbReference>
<evidence type="ECO:0000259" key="3">
    <source>
        <dbReference type="PROSITE" id="PS50977"/>
    </source>
</evidence>